<dbReference type="Proteomes" id="UP000694388">
    <property type="component" value="Unplaced"/>
</dbReference>
<dbReference type="InterPro" id="IPR042462">
    <property type="entry name" value="ARMC7"/>
</dbReference>
<dbReference type="InterPro" id="IPR016024">
    <property type="entry name" value="ARM-type_fold"/>
</dbReference>
<dbReference type="PANTHER" id="PTHR46263">
    <property type="entry name" value="ARMADILLO REPEAT-CONTAINING PROTEIN 7"/>
    <property type="match status" value="1"/>
</dbReference>
<keyword evidence="2" id="KW-1185">Reference proteome</keyword>
<protein>
    <submittedName>
        <fullName evidence="1">Armadillo repeat containing 7</fullName>
    </submittedName>
</protein>
<dbReference type="SUPFAM" id="SSF48371">
    <property type="entry name" value="ARM repeat"/>
    <property type="match status" value="1"/>
</dbReference>
<dbReference type="OMA" id="AILQCML"/>
<organism evidence="1 2">
    <name type="scientific">Eptatretus burgeri</name>
    <name type="common">Inshore hagfish</name>
    <dbReference type="NCBI Taxonomy" id="7764"/>
    <lineage>
        <taxon>Eukaryota</taxon>
        <taxon>Metazoa</taxon>
        <taxon>Chordata</taxon>
        <taxon>Craniata</taxon>
        <taxon>Vertebrata</taxon>
        <taxon>Cyclostomata</taxon>
        <taxon>Myxini</taxon>
        <taxon>Myxiniformes</taxon>
        <taxon>Myxinidae</taxon>
        <taxon>Eptatretinae</taxon>
        <taxon>Eptatretus</taxon>
    </lineage>
</organism>
<reference evidence="1" key="1">
    <citation type="submission" date="2025-08" db="UniProtKB">
        <authorList>
            <consortium name="Ensembl"/>
        </authorList>
    </citation>
    <scope>IDENTIFICATION</scope>
</reference>
<evidence type="ECO:0000313" key="2">
    <source>
        <dbReference type="Proteomes" id="UP000694388"/>
    </source>
</evidence>
<dbReference type="Ensembl" id="ENSEBUT00000025716.1">
    <property type="protein sequence ID" value="ENSEBUP00000025140.1"/>
    <property type="gene ID" value="ENSEBUG00000015509.1"/>
</dbReference>
<sequence>MSRRSGPEGETRLEYLQKLVTEYEDSGSADYKEQVMANLANFAYDPSNHEWLLQLNVSDLFLDAVAEEREPKMEFAIGGLCNLAMNPTARASIIDKDGVSVVMLCLSSSNEETVLSGLSTLWLLARPGLRCGAGSCPSVPEAAVQGAVRLARADSSRVRNLSTIFLQDCCTSEQVTEAEKSESGSVVGIPLPPATP</sequence>
<accession>A0A8C4R6M6</accession>
<reference evidence="1" key="2">
    <citation type="submission" date="2025-09" db="UniProtKB">
        <authorList>
            <consortium name="Ensembl"/>
        </authorList>
    </citation>
    <scope>IDENTIFICATION</scope>
</reference>
<dbReference type="GeneTree" id="ENSGT00940000164193"/>
<evidence type="ECO:0000313" key="1">
    <source>
        <dbReference type="Ensembl" id="ENSEBUP00000025140.1"/>
    </source>
</evidence>
<dbReference type="PANTHER" id="PTHR46263:SF1">
    <property type="entry name" value="ARMADILLO REPEAT-CONTAINING PROTEIN 7"/>
    <property type="match status" value="1"/>
</dbReference>
<dbReference type="InterPro" id="IPR011989">
    <property type="entry name" value="ARM-like"/>
</dbReference>
<name>A0A8C4R6M6_EPTBU</name>
<dbReference type="Gene3D" id="1.25.10.10">
    <property type="entry name" value="Leucine-rich Repeat Variant"/>
    <property type="match status" value="1"/>
</dbReference>
<proteinExistence type="predicted"/>
<dbReference type="AlphaFoldDB" id="A0A8C4R6M6"/>